<reference evidence="1 2" key="1">
    <citation type="submission" date="2015-06" db="EMBL/GenBank/DDBJ databases">
        <title>Draft Whole-Genome Sequence of the Entomopathogenic Bacterium Xenorhabdus khoisanae.</title>
        <authorList>
            <person name="Naidoo S."/>
            <person name="Featherston J."/>
            <person name="Gray V.M."/>
        </authorList>
    </citation>
    <scope>NUCLEOTIDE SEQUENCE [LARGE SCALE GENOMIC DNA]</scope>
    <source>
        <strain evidence="1 2">MCB</strain>
    </source>
</reference>
<evidence type="ECO:0000313" key="1">
    <source>
        <dbReference type="EMBL" id="KMJ45162.1"/>
    </source>
</evidence>
<dbReference type="PATRIC" id="fig|880157.4.peg.2273"/>
<proteinExistence type="predicted"/>
<dbReference type="RefSeq" id="WP_047963356.1">
    <property type="nucleotide sequence ID" value="NZ_CAWMBG010000064.1"/>
</dbReference>
<organism evidence="1 2">
    <name type="scientific">Xenorhabdus khoisanae</name>
    <dbReference type="NCBI Taxonomy" id="880157"/>
    <lineage>
        <taxon>Bacteria</taxon>
        <taxon>Pseudomonadati</taxon>
        <taxon>Pseudomonadota</taxon>
        <taxon>Gammaproteobacteria</taxon>
        <taxon>Enterobacterales</taxon>
        <taxon>Morganellaceae</taxon>
        <taxon>Xenorhabdus</taxon>
    </lineage>
</organism>
<dbReference type="EMBL" id="LFCV01000064">
    <property type="protein sequence ID" value="KMJ45162.1"/>
    <property type="molecule type" value="Genomic_DNA"/>
</dbReference>
<evidence type="ECO:0000313" key="2">
    <source>
        <dbReference type="Proteomes" id="UP000036277"/>
    </source>
</evidence>
<accession>A0A0J5FTA0</accession>
<dbReference type="AlphaFoldDB" id="A0A0J5FTA0"/>
<name>A0A0J5FTA0_9GAMM</name>
<dbReference type="OrthoDB" id="6456577at2"/>
<gene>
    <name evidence="1" type="ORF">AB204_10740</name>
</gene>
<dbReference type="Proteomes" id="UP000036277">
    <property type="component" value="Unassembled WGS sequence"/>
</dbReference>
<protein>
    <submittedName>
        <fullName evidence="1">Phage protein</fullName>
    </submittedName>
</protein>
<comment type="caution">
    <text evidence="1">The sequence shown here is derived from an EMBL/GenBank/DDBJ whole genome shotgun (WGS) entry which is preliminary data.</text>
</comment>
<keyword evidence="2" id="KW-1185">Reference proteome</keyword>
<sequence>MLVNQAKNNTMPYLIPDTGFNNKLRHPKKNEEHTKTFLQKGVENFELPNFDVPYGYRLVKSLKEHQYRMITTGEDSETVYAVKLHFRKDIIVGKETCTQIMIWRTPRSEHQHAIGDLPRDFFKNLLSKYNIVVTDEAQTQDGKRFWEKMIDWAITKGYHVYSSDGTSDDCDMDYIPLVVIPSISEFYEKWDEFCWGSDKDVHKHRLIAISRTLLASNP</sequence>